<organism evidence="11 12">
    <name type="scientific">Physocladia obscura</name>
    <dbReference type="NCBI Taxonomy" id="109957"/>
    <lineage>
        <taxon>Eukaryota</taxon>
        <taxon>Fungi</taxon>
        <taxon>Fungi incertae sedis</taxon>
        <taxon>Chytridiomycota</taxon>
        <taxon>Chytridiomycota incertae sedis</taxon>
        <taxon>Chytridiomycetes</taxon>
        <taxon>Chytridiales</taxon>
        <taxon>Chytriomycetaceae</taxon>
        <taxon>Physocladia</taxon>
    </lineage>
</organism>
<dbReference type="SUPFAM" id="SSF47676">
    <property type="entry name" value="Conserved domain common to transcription factors TFIIS, elongin A, CRSP70"/>
    <property type="match status" value="1"/>
</dbReference>
<feature type="compositionally biased region" description="Low complexity" evidence="7">
    <location>
        <begin position="82"/>
        <end position="94"/>
    </location>
</feature>
<evidence type="ECO:0000256" key="3">
    <source>
        <dbReference type="ARBA" id="ARBA00022833"/>
    </source>
</evidence>
<feature type="domain" description="TFIIS central" evidence="10">
    <location>
        <begin position="148"/>
        <end position="263"/>
    </location>
</feature>
<dbReference type="InterPro" id="IPR001222">
    <property type="entry name" value="Znf_TFIIS"/>
</dbReference>
<evidence type="ECO:0000259" key="8">
    <source>
        <dbReference type="PROSITE" id="PS51133"/>
    </source>
</evidence>
<dbReference type="Pfam" id="PF01096">
    <property type="entry name" value="Zn_ribbon_TFIIS"/>
    <property type="match status" value="1"/>
</dbReference>
<gene>
    <name evidence="11" type="primary">DST1</name>
    <name evidence="11" type="ORF">HK100_004348</name>
</gene>
<dbReference type="Gene3D" id="1.10.472.30">
    <property type="entry name" value="Transcription elongation factor S-II, central domain"/>
    <property type="match status" value="1"/>
</dbReference>
<dbReference type="SUPFAM" id="SSF57783">
    <property type="entry name" value="Zinc beta-ribbon"/>
    <property type="match status" value="1"/>
</dbReference>
<accession>A0AAD5ST69</accession>
<dbReference type="InterPro" id="IPR035441">
    <property type="entry name" value="TFIIS/LEDGF_dom_sf"/>
</dbReference>
<dbReference type="SMART" id="SM00440">
    <property type="entry name" value="ZnF_C2C2"/>
    <property type="match status" value="1"/>
</dbReference>
<keyword evidence="3" id="KW-0862">Zinc</keyword>
<feature type="compositionally biased region" description="Low complexity" evidence="7">
    <location>
        <begin position="101"/>
        <end position="119"/>
    </location>
</feature>
<dbReference type="PANTHER" id="PTHR11477:SF0">
    <property type="entry name" value="IP08861P-RELATED"/>
    <property type="match status" value="1"/>
</dbReference>
<dbReference type="Pfam" id="PF08711">
    <property type="entry name" value="Med26"/>
    <property type="match status" value="1"/>
</dbReference>
<evidence type="ECO:0000256" key="4">
    <source>
        <dbReference type="ARBA" id="ARBA00023242"/>
    </source>
</evidence>
<keyword evidence="12" id="KW-1185">Reference proteome</keyword>
<comment type="caution">
    <text evidence="11">The sequence shown here is derived from an EMBL/GenBank/DDBJ whole genome shotgun (WGS) entry which is preliminary data.</text>
</comment>
<dbReference type="GO" id="GO:0003746">
    <property type="term" value="F:translation elongation factor activity"/>
    <property type="evidence" value="ECO:0007669"/>
    <property type="project" value="UniProtKB-KW"/>
</dbReference>
<dbReference type="PROSITE" id="PS51133">
    <property type="entry name" value="ZF_TFIIS_2"/>
    <property type="match status" value="1"/>
</dbReference>
<dbReference type="GO" id="GO:0003676">
    <property type="term" value="F:nucleic acid binding"/>
    <property type="evidence" value="ECO:0007669"/>
    <property type="project" value="InterPro"/>
</dbReference>
<evidence type="ECO:0000256" key="7">
    <source>
        <dbReference type="SAM" id="MobiDB-lite"/>
    </source>
</evidence>
<dbReference type="SUPFAM" id="SSF46942">
    <property type="entry name" value="Elongation factor TFIIS domain 2"/>
    <property type="match status" value="1"/>
</dbReference>
<feature type="compositionally biased region" description="Basic and acidic residues" evidence="7">
    <location>
        <begin position="134"/>
        <end position="143"/>
    </location>
</feature>
<keyword evidence="11" id="KW-0251">Elongation factor</keyword>
<feature type="domain" description="TFIIS N-terminal" evidence="9">
    <location>
        <begin position="1"/>
        <end position="69"/>
    </location>
</feature>
<protein>
    <submittedName>
        <fullName evidence="11">RNA polymerase II elongation factor</fullName>
    </submittedName>
</protein>
<dbReference type="GO" id="GO:0008270">
    <property type="term" value="F:zinc ion binding"/>
    <property type="evidence" value="ECO:0007669"/>
    <property type="project" value="UniProtKB-KW"/>
</dbReference>
<evidence type="ECO:0000256" key="5">
    <source>
        <dbReference type="PROSITE-ProRule" id="PRU00472"/>
    </source>
</evidence>
<dbReference type="CDD" id="cd13749">
    <property type="entry name" value="Zn-ribbon_TFIIS"/>
    <property type="match status" value="1"/>
</dbReference>
<evidence type="ECO:0000256" key="1">
    <source>
        <dbReference type="ARBA" id="ARBA00022723"/>
    </source>
</evidence>
<dbReference type="PANTHER" id="PTHR11477">
    <property type="entry name" value="TRANSCRIPTION FACTOR S-II ZINC FINGER DOMAIN-CONTAINING PROTEIN"/>
    <property type="match status" value="1"/>
</dbReference>
<dbReference type="GO" id="GO:0005634">
    <property type="term" value="C:nucleus"/>
    <property type="evidence" value="ECO:0007669"/>
    <property type="project" value="UniProtKB-SubCell"/>
</dbReference>
<dbReference type="InterPro" id="IPR017923">
    <property type="entry name" value="TFIIS_N"/>
</dbReference>
<keyword evidence="11" id="KW-0648">Protein biosynthesis</keyword>
<feature type="non-terminal residue" evidence="11">
    <location>
        <position position="349"/>
    </location>
</feature>
<evidence type="ECO:0000259" key="10">
    <source>
        <dbReference type="PROSITE" id="PS51321"/>
    </source>
</evidence>
<dbReference type="InterPro" id="IPR003618">
    <property type="entry name" value="TFIIS_cen_dom"/>
</dbReference>
<keyword evidence="4 6" id="KW-0539">Nucleus</keyword>
<feature type="domain" description="TFIIS-type" evidence="8">
    <location>
        <begin position="266"/>
        <end position="306"/>
    </location>
</feature>
<dbReference type="Gene3D" id="1.20.930.10">
    <property type="entry name" value="Conserved domain common to transcription factors TFIIS, elongin A, CRSP70"/>
    <property type="match status" value="1"/>
</dbReference>
<evidence type="ECO:0000313" key="11">
    <source>
        <dbReference type="EMBL" id="KAJ3102536.1"/>
    </source>
</evidence>
<evidence type="ECO:0000259" key="9">
    <source>
        <dbReference type="PROSITE" id="PS51319"/>
    </source>
</evidence>
<name>A0AAD5ST69_9FUNG</name>
<evidence type="ECO:0000256" key="6">
    <source>
        <dbReference type="PROSITE-ProRule" id="PRU00649"/>
    </source>
</evidence>
<dbReference type="Gene3D" id="2.20.25.10">
    <property type="match status" value="1"/>
</dbReference>
<sequence length="349" mass="38299">MPTDQEIVAAERILDQFEAGSWTPTAETLKATKIGLFMNQLRKNPAASESIRSKANALTRRWAKAVAPSTIATNTTNATSAAANNAFPASSSRAAPPPPLRSMSSSSSLSAGNISSNNNYAPSSPVEVSQDPEFNPRTELRPSLGDKARDISVDLFVKALQIGVTGVDAKLFLWKARQIEDGLYREFVGVTDKYKSQFRTVVSNLKRPDNFKLRADILNGTIKAANVATMSAEDLMSESTKIAKQEAEKFNNHWAATAASTEAVTDEFKCGKCGQRKCTYYQKQTRSADEPMTTFVTCQSCGNQIRKPLGMLIDSASMRYMYLYNYMGFIRNIMNAALTINVVVRRGLI</sequence>
<comment type="subcellular location">
    <subcellularLocation>
        <location evidence="6">Nucleus</location>
    </subcellularLocation>
</comment>
<dbReference type="PROSITE" id="PS51321">
    <property type="entry name" value="TFIIS_CENTRAL"/>
    <property type="match status" value="1"/>
</dbReference>
<dbReference type="EMBL" id="JADGJH010002157">
    <property type="protein sequence ID" value="KAJ3102536.1"/>
    <property type="molecule type" value="Genomic_DNA"/>
</dbReference>
<dbReference type="InterPro" id="IPR035100">
    <property type="entry name" value="TF_IIS-typ"/>
</dbReference>
<evidence type="ECO:0000256" key="2">
    <source>
        <dbReference type="ARBA" id="ARBA00022771"/>
    </source>
</evidence>
<dbReference type="AlphaFoldDB" id="A0AAD5ST69"/>
<keyword evidence="1" id="KW-0479">Metal-binding</keyword>
<feature type="region of interest" description="Disordered" evidence="7">
    <location>
        <begin position="82"/>
        <end position="143"/>
    </location>
</feature>
<dbReference type="SMART" id="SM00510">
    <property type="entry name" value="TFS2M"/>
    <property type="match status" value="1"/>
</dbReference>
<dbReference type="GO" id="GO:0006351">
    <property type="term" value="P:DNA-templated transcription"/>
    <property type="evidence" value="ECO:0007669"/>
    <property type="project" value="InterPro"/>
</dbReference>
<evidence type="ECO:0000313" key="12">
    <source>
        <dbReference type="Proteomes" id="UP001211907"/>
    </source>
</evidence>
<dbReference type="InterPro" id="IPR036575">
    <property type="entry name" value="TFIIS_cen_dom_sf"/>
</dbReference>
<keyword evidence="2 5" id="KW-0863">Zinc-finger</keyword>
<dbReference type="PIRSF" id="PIRSF006704">
    <property type="entry name" value="TF_IIS"/>
    <property type="match status" value="1"/>
</dbReference>
<reference evidence="11" key="1">
    <citation type="submission" date="2020-05" db="EMBL/GenBank/DDBJ databases">
        <title>Phylogenomic resolution of chytrid fungi.</title>
        <authorList>
            <person name="Stajich J.E."/>
            <person name="Amses K."/>
            <person name="Simmons R."/>
            <person name="Seto K."/>
            <person name="Myers J."/>
            <person name="Bonds A."/>
            <person name="Quandt C.A."/>
            <person name="Barry K."/>
            <person name="Liu P."/>
            <person name="Grigoriev I."/>
            <person name="Longcore J.E."/>
            <person name="James T.Y."/>
        </authorList>
    </citation>
    <scope>NUCLEOTIDE SEQUENCE</scope>
    <source>
        <strain evidence="11">JEL0513</strain>
    </source>
</reference>
<dbReference type="Proteomes" id="UP001211907">
    <property type="component" value="Unassembled WGS sequence"/>
</dbReference>
<dbReference type="Pfam" id="PF07500">
    <property type="entry name" value="TFIIS_M"/>
    <property type="match status" value="1"/>
</dbReference>
<proteinExistence type="predicted"/>
<dbReference type="PROSITE" id="PS51319">
    <property type="entry name" value="TFIIS_N"/>
    <property type="match status" value="1"/>
</dbReference>